<evidence type="ECO:0000256" key="1">
    <source>
        <dbReference type="SAM" id="MobiDB-lite"/>
    </source>
</evidence>
<protein>
    <submittedName>
        <fullName evidence="2">Uncharacterized protein</fullName>
    </submittedName>
</protein>
<dbReference type="KEGG" id="fro:AALO17_25930"/>
<keyword evidence="3" id="KW-1185">Reference proteome</keyword>
<reference evidence="2 3" key="1">
    <citation type="journal article" date="2016" name="Gut Pathog.">
        <title>Whole genome sequencing of "Faecalibaculum rodentium" ALO17, isolated from C57BL/6J laboratory mouse feces.</title>
        <authorList>
            <person name="Lim S."/>
            <person name="Chang D.H."/>
            <person name="Ahn S."/>
            <person name="Kim B.C."/>
        </authorList>
    </citation>
    <scope>NUCLEOTIDE SEQUENCE [LARGE SCALE GENOMIC DNA]</scope>
    <source>
        <strain evidence="2 3">Alo17</strain>
    </source>
</reference>
<accession>A0A140DYK0</accession>
<feature type="region of interest" description="Disordered" evidence="1">
    <location>
        <begin position="1"/>
        <end position="28"/>
    </location>
</feature>
<dbReference type="EMBL" id="CP011391">
    <property type="protein sequence ID" value="AMK55727.1"/>
    <property type="molecule type" value="Genomic_DNA"/>
</dbReference>
<dbReference type="AlphaFoldDB" id="A0A140DYK0"/>
<name>A0A140DYK0_9FIRM</name>
<organism evidence="2 3">
    <name type="scientific">Faecalibaculum rodentium</name>
    <dbReference type="NCBI Taxonomy" id="1702221"/>
    <lineage>
        <taxon>Bacteria</taxon>
        <taxon>Bacillati</taxon>
        <taxon>Bacillota</taxon>
        <taxon>Erysipelotrichia</taxon>
        <taxon>Erysipelotrichales</taxon>
        <taxon>Erysipelotrichaceae</taxon>
        <taxon>Faecalibaculum</taxon>
    </lineage>
</organism>
<evidence type="ECO:0000313" key="3">
    <source>
        <dbReference type="Proteomes" id="UP000069771"/>
    </source>
</evidence>
<proteinExistence type="predicted"/>
<dbReference type="STRING" id="1702221.AALO17_25930"/>
<sequence length="41" mass="4603">MRRGPAAAFSQPDPAVRTGPPEYGQMRQDMNRCGKKLHFSI</sequence>
<gene>
    <name evidence="2" type="ORF">AALO17_25930</name>
</gene>
<evidence type="ECO:0000313" key="2">
    <source>
        <dbReference type="EMBL" id="AMK55727.1"/>
    </source>
</evidence>
<dbReference type="Proteomes" id="UP000069771">
    <property type="component" value="Chromosome"/>
</dbReference>